<dbReference type="InterPro" id="IPR006566">
    <property type="entry name" value="FBD"/>
</dbReference>
<dbReference type="SUPFAM" id="SSF52047">
    <property type="entry name" value="RNI-like"/>
    <property type="match status" value="1"/>
</dbReference>
<name>A0A1J3D2U1_NOCCA</name>
<protein>
    <submittedName>
        <fullName evidence="3">F-box/LRR-repeat protein</fullName>
    </submittedName>
</protein>
<dbReference type="CDD" id="cd22160">
    <property type="entry name" value="F-box_AtFBL13-like"/>
    <property type="match status" value="1"/>
</dbReference>
<dbReference type="InterPro" id="IPR001810">
    <property type="entry name" value="F-box_dom"/>
</dbReference>
<dbReference type="InterPro" id="IPR055294">
    <property type="entry name" value="FBL60-like"/>
</dbReference>
<dbReference type="PANTHER" id="PTHR31293:SF12">
    <property type="entry name" value="RNI-LIKE SUPERFAMILY PROTEIN"/>
    <property type="match status" value="1"/>
</dbReference>
<evidence type="ECO:0000259" key="2">
    <source>
        <dbReference type="PROSITE" id="PS50181"/>
    </source>
</evidence>
<feature type="compositionally biased region" description="Acidic residues" evidence="1">
    <location>
        <begin position="293"/>
        <end position="316"/>
    </location>
</feature>
<dbReference type="InterPro" id="IPR036047">
    <property type="entry name" value="F-box-like_dom_sf"/>
</dbReference>
<feature type="region of interest" description="Disordered" evidence="1">
    <location>
        <begin position="285"/>
        <end position="317"/>
    </location>
</feature>
<evidence type="ECO:0000256" key="1">
    <source>
        <dbReference type="SAM" id="MobiDB-lite"/>
    </source>
</evidence>
<dbReference type="PROSITE" id="PS50181">
    <property type="entry name" value="FBOX"/>
    <property type="match status" value="1"/>
</dbReference>
<dbReference type="AlphaFoldDB" id="A0A1J3D2U1"/>
<dbReference type="SUPFAM" id="SSF81383">
    <property type="entry name" value="F-box domain"/>
    <property type="match status" value="1"/>
</dbReference>
<dbReference type="Pfam" id="PF24758">
    <property type="entry name" value="LRR_At5g56370"/>
    <property type="match status" value="1"/>
</dbReference>
<organism evidence="3">
    <name type="scientific">Noccaea caerulescens</name>
    <name type="common">Alpine penny-cress</name>
    <name type="synonym">Thlaspi caerulescens</name>
    <dbReference type="NCBI Taxonomy" id="107243"/>
    <lineage>
        <taxon>Eukaryota</taxon>
        <taxon>Viridiplantae</taxon>
        <taxon>Streptophyta</taxon>
        <taxon>Embryophyta</taxon>
        <taxon>Tracheophyta</taxon>
        <taxon>Spermatophyta</taxon>
        <taxon>Magnoliopsida</taxon>
        <taxon>eudicotyledons</taxon>
        <taxon>Gunneridae</taxon>
        <taxon>Pentapetalae</taxon>
        <taxon>rosids</taxon>
        <taxon>malvids</taxon>
        <taxon>Brassicales</taxon>
        <taxon>Brassicaceae</taxon>
        <taxon>Coluteocarpeae</taxon>
        <taxon>Noccaea</taxon>
    </lineage>
</organism>
<dbReference type="Pfam" id="PF00646">
    <property type="entry name" value="F-box"/>
    <property type="match status" value="1"/>
</dbReference>
<feature type="domain" description="F-box" evidence="2">
    <location>
        <begin position="5"/>
        <end position="43"/>
    </location>
</feature>
<evidence type="ECO:0000313" key="3">
    <source>
        <dbReference type="EMBL" id="JAU14419.1"/>
    </source>
</evidence>
<accession>A0A1J3D2U1</accession>
<dbReference type="SMART" id="SM00579">
    <property type="entry name" value="FBD"/>
    <property type="match status" value="1"/>
</dbReference>
<sequence>MGCCRDFISNLPDEILGKILSMVPTKVAASTSILSKRWRGNLVGLVDTLAIDESTVVYSNEEEARVGSQGFINFVEKTFALVSKIKKLSLSHVPRAGHNDDYTRRVYHWIWSAMGQGSLLELHLLAGPVSSTVSLQFDLFTSNTLVKLSLSGAYSFIFGRVFLPALKSLSLLTVIDISKDSHGRLLDGCPVLEELVMTEASHFNWPSYGALVDSESLKRLVLFLDFPDCQEDHDYMAIVAPSLVYLDYSSYVFQEYSMVDLDFLVEAKLNLRLWESTDHYDYSDANANANANADDDDEDDDDDVDDDDDNDDDNDDDHVAVVVLYSDDEADDDDDDDDDVIFGDVTDLVAAISNVTTLHLSPNSLEAFHFCCKSMPVFNNLHSLFIESDKDKGWQVMPLLLKSCPNLHTLVIKGLVHRVTNRCGDACACIPKKPMMMIVKEEEEEEEELCCLWTCQVIVLEISEYGGSFQELEQMRHFLGKLECLETVKVSFDSHKKDTIELLQTNLLALPRVSSKCNIHFI</sequence>
<gene>
    <name evidence="3" type="ORF">GA_TR21687_c0_g1_i1_g.71465</name>
</gene>
<dbReference type="EMBL" id="GEVI01017901">
    <property type="protein sequence ID" value="JAU14419.1"/>
    <property type="molecule type" value="Transcribed_RNA"/>
</dbReference>
<dbReference type="InterPro" id="IPR055411">
    <property type="entry name" value="LRR_FXL15/At3g58940/PEG3-like"/>
</dbReference>
<dbReference type="InterPro" id="IPR053781">
    <property type="entry name" value="F-box_AtFBL13-like"/>
</dbReference>
<dbReference type="Gene3D" id="1.20.1280.50">
    <property type="match status" value="1"/>
</dbReference>
<dbReference type="PANTHER" id="PTHR31293">
    <property type="entry name" value="RNI-LIKE SUPERFAMILY PROTEIN"/>
    <property type="match status" value="1"/>
</dbReference>
<proteinExistence type="predicted"/>
<reference evidence="3" key="1">
    <citation type="submission" date="2016-07" db="EMBL/GenBank/DDBJ databases">
        <title>De novo transcriptome assembly of four accessions of the metal hyperaccumulator plant Noccaea caerulescens.</title>
        <authorList>
            <person name="Blande D."/>
            <person name="Halimaa P."/>
            <person name="Tervahauta A.I."/>
            <person name="Aarts M.G."/>
            <person name="Karenlampi S.O."/>
        </authorList>
    </citation>
    <scope>NUCLEOTIDE SEQUENCE</scope>
</reference>